<dbReference type="Gene3D" id="3.90.1150.10">
    <property type="entry name" value="Aspartate Aminotransferase, domain 1"/>
    <property type="match status" value="1"/>
</dbReference>
<dbReference type="PANTHER" id="PTHR48097">
    <property type="entry name" value="L-THREONINE ALDOLASE-RELATED"/>
    <property type="match status" value="1"/>
</dbReference>
<dbReference type="InterPro" id="IPR015421">
    <property type="entry name" value="PyrdxlP-dep_Trfase_major"/>
</dbReference>
<accession>A0ABP9DPT9</accession>
<comment type="caution">
    <text evidence="5">The sequence shown here is derived from an EMBL/GenBank/DDBJ whole genome shotgun (WGS) entry which is preliminary data.</text>
</comment>
<comment type="cofactor">
    <cofactor evidence="1">
        <name>pyridoxal 5'-phosphate</name>
        <dbReference type="ChEBI" id="CHEBI:597326"/>
    </cofactor>
</comment>
<evidence type="ECO:0000259" key="4">
    <source>
        <dbReference type="Pfam" id="PF01212"/>
    </source>
</evidence>
<organism evidence="5 6">
    <name type="scientific">Kitasatospora terrestris</name>
    <dbReference type="NCBI Taxonomy" id="258051"/>
    <lineage>
        <taxon>Bacteria</taxon>
        <taxon>Bacillati</taxon>
        <taxon>Actinomycetota</taxon>
        <taxon>Actinomycetes</taxon>
        <taxon>Kitasatosporales</taxon>
        <taxon>Streptomycetaceae</taxon>
        <taxon>Kitasatospora</taxon>
    </lineage>
</organism>
<name>A0ABP9DPT9_9ACTN</name>
<dbReference type="Gene3D" id="3.40.640.10">
    <property type="entry name" value="Type I PLP-dependent aspartate aminotransferase-like (Major domain)"/>
    <property type="match status" value="1"/>
</dbReference>
<comment type="similarity">
    <text evidence="2">Belongs to the threonine aldolase family.</text>
</comment>
<evidence type="ECO:0000313" key="5">
    <source>
        <dbReference type="EMBL" id="GAA4854432.1"/>
    </source>
</evidence>
<keyword evidence="3" id="KW-0663">Pyridoxal phosphate</keyword>
<dbReference type="EMBL" id="BAABIS010000001">
    <property type="protein sequence ID" value="GAA4854432.1"/>
    <property type="molecule type" value="Genomic_DNA"/>
</dbReference>
<keyword evidence="5" id="KW-0456">Lyase</keyword>
<dbReference type="InterPro" id="IPR015424">
    <property type="entry name" value="PyrdxlP-dep_Trfase"/>
</dbReference>
<evidence type="ECO:0000256" key="3">
    <source>
        <dbReference type="ARBA" id="ARBA00022898"/>
    </source>
</evidence>
<evidence type="ECO:0000256" key="2">
    <source>
        <dbReference type="ARBA" id="ARBA00006966"/>
    </source>
</evidence>
<protein>
    <submittedName>
        <fullName evidence="5">Beta-eliminating lyase-related protein</fullName>
    </submittedName>
</protein>
<gene>
    <name evidence="5" type="ORF">GCM10023235_34800</name>
</gene>
<evidence type="ECO:0000256" key="1">
    <source>
        <dbReference type="ARBA" id="ARBA00001933"/>
    </source>
</evidence>
<dbReference type="RefSeq" id="WP_345697751.1">
    <property type="nucleotide sequence ID" value="NZ_BAABIS010000001.1"/>
</dbReference>
<dbReference type="GO" id="GO:0016829">
    <property type="term" value="F:lyase activity"/>
    <property type="evidence" value="ECO:0007669"/>
    <property type="project" value="UniProtKB-KW"/>
</dbReference>
<dbReference type="InterPro" id="IPR015422">
    <property type="entry name" value="PyrdxlP-dep_Trfase_small"/>
</dbReference>
<dbReference type="Pfam" id="PF01212">
    <property type="entry name" value="Beta_elim_lyase"/>
    <property type="match status" value="1"/>
</dbReference>
<dbReference type="SUPFAM" id="SSF53383">
    <property type="entry name" value="PLP-dependent transferases"/>
    <property type="match status" value="1"/>
</dbReference>
<keyword evidence="6" id="KW-1185">Reference proteome</keyword>
<dbReference type="Proteomes" id="UP001501752">
    <property type="component" value="Unassembled WGS sequence"/>
</dbReference>
<evidence type="ECO:0000313" key="6">
    <source>
        <dbReference type="Proteomes" id="UP001501752"/>
    </source>
</evidence>
<feature type="domain" description="Aromatic amino acid beta-eliminating lyase/threonine aldolase" evidence="4">
    <location>
        <begin position="63"/>
        <end position="306"/>
    </location>
</feature>
<dbReference type="InterPro" id="IPR001597">
    <property type="entry name" value="ArAA_b-elim_lyase/Thr_aldolase"/>
</dbReference>
<proteinExistence type="inferred from homology"/>
<dbReference type="PANTHER" id="PTHR48097:SF9">
    <property type="entry name" value="L-THREONINE ALDOLASE"/>
    <property type="match status" value="1"/>
</dbReference>
<sequence length="378" mass="40985">MTDATSAASDPAADLRARRFAARRGADRILSGPRPQTVRERLADLAATADGPYDLDVPTDLYGDGLVRTLELRVAELLGKDDAAFFPTGTMAQQVALRCLADLPGGGTTVAMHPLSHPERHERRAYADLSGLRTVWPTTAPRQPTPAELLALDEPFHTLMLELPLRDAGFVLPTWDELSALYEAAEGNWSVHLDGARLWESTRHFGRTLPEICAAADSVYVSCYKTLGGVSGAVLAGGEEFVARAKVWRHRYGGQLFQQWPTALAALRGLDTELPRLDSYLDQARVVAAALADVPGARINPDPPHTHQFQLWLPHPAADLERAGLELARRDGVALFGAWSEPGPLPGLAMTEITVGADALEWSGKEVTEAVERFLALI</sequence>
<reference evidence="6" key="1">
    <citation type="journal article" date="2019" name="Int. J. Syst. Evol. Microbiol.">
        <title>The Global Catalogue of Microorganisms (GCM) 10K type strain sequencing project: providing services to taxonomists for standard genome sequencing and annotation.</title>
        <authorList>
            <consortium name="The Broad Institute Genomics Platform"/>
            <consortium name="The Broad Institute Genome Sequencing Center for Infectious Disease"/>
            <person name="Wu L."/>
            <person name="Ma J."/>
        </authorList>
    </citation>
    <scope>NUCLEOTIDE SEQUENCE [LARGE SCALE GENOMIC DNA]</scope>
    <source>
        <strain evidence="6">JCM 13006</strain>
    </source>
</reference>